<dbReference type="SMART" id="SM00015">
    <property type="entry name" value="IQ"/>
    <property type="match status" value="2"/>
</dbReference>
<feature type="compositionally biased region" description="Polar residues" evidence="8">
    <location>
        <begin position="329"/>
        <end position="342"/>
    </location>
</feature>
<dbReference type="Gene3D" id="1.20.5.190">
    <property type="match status" value="1"/>
</dbReference>
<feature type="region of interest" description="Disordered" evidence="8">
    <location>
        <begin position="281"/>
        <end position="316"/>
    </location>
</feature>
<dbReference type="Pfam" id="PF12796">
    <property type="entry name" value="Ank_2"/>
    <property type="match status" value="1"/>
</dbReference>
<reference evidence="10" key="1">
    <citation type="submission" date="2024-02" db="EMBL/GenBank/DDBJ databases">
        <authorList>
            <consortium name="ELIXIR-Norway"/>
            <consortium name="Elixir Norway"/>
        </authorList>
    </citation>
    <scope>NUCLEOTIDE SEQUENCE</scope>
</reference>
<evidence type="ECO:0000256" key="5">
    <source>
        <dbReference type="ARBA" id="ARBA00023163"/>
    </source>
</evidence>
<feature type="domain" description="CG-1" evidence="9">
    <location>
        <begin position="18"/>
        <end position="146"/>
    </location>
</feature>
<dbReference type="SMART" id="SM01076">
    <property type="entry name" value="CG-1"/>
    <property type="match status" value="1"/>
</dbReference>
<dbReference type="InterPro" id="IPR005559">
    <property type="entry name" value="CG-1_dom"/>
</dbReference>
<dbReference type="Pfam" id="PF00612">
    <property type="entry name" value="IQ"/>
    <property type="match status" value="2"/>
</dbReference>
<evidence type="ECO:0000256" key="7">
    <source>
        <dbReference type="PROSITE-ProRule" id="PRU00023"/>
    </source>
</evidence>
<dbReference type="EMBL" id="OZ019908">
    <property type="protein sequence ID" value="CAK9207709.1"/>
    <property type="molecule type" value="Genomic_DNA"/>
</dbReference>
<feature type="region of interest" description="Disordered" evidence="8">
    <location>
        <begin position="149"/>
        <end position="184"/>
    </location>
</feature>
<dbReference type="InterPro" id="IPR027417">
    <property type="entry name" value="P-loop_NTPase"/>
</dbReference>
<dbReference type="Pfam" id="PF03859">
    <property type="entry name" value="CG-1"/>
    <property type="match status" value="1"/>
</dbReference>
<keyword evidence="11" id="KW-1185">Reference proteome</keyword>
<feature type="region of interest" description="Disordered" evidence="8">
    <location>
        <begin position="204"/>
        <end position="237"/>
    </location>
</feature>
<evidence type="ECO:0000256" key="8">
    <source>
        <dbReference type="SAM" id="MobiDB-lite"/>
    </source>
</evidence>
<keyword evidence="6" id="KW-0539">Nucleus</keyword>
<dbReference type="SUPFAM" id="SSF48403">
    <property type="entry name" value="Ankyrin repeat"/>
    <property type="match status" value="1"/>
</dbReference>
<gene>
    <name evidence="10" type="ORF">CSSPTR1EN2_LOCUS8942</name>
</gene>
<sequence length="1210" mass="135457">MASARRPRSHPLKPKTGIQEIITEAQKRWLKPVEVCEIINQYQTHGFKLNPIAPVRPASGSLFLFDRNVLRYFRKDGHNWRKKRDLRTVREAHERLKIGNVDVLHCYYAHGETNPNFQRRCYWMLDPSMEHIVLVHYREVDELGRIIVSPSHVPGPREERSRSSSMSVGHEHNGGSAGESEEASAFSNAEAFSSVLNKQAAQLDQVSLQHQKPGALEVGPGGNGLDPLSMPKSSETVHPDLAGIESMLNSPSVFAPGASPSSFSLLSPLGSDHFNRQQQQHEHLVPVQGSSMESMNPAKLSSRFTGVGPQPSTKDEELDMVGWKELLASTRSNQTIPSNNTGVRGGSATAGDPVTTENTDDLNWADMLEQCMTPESHLAMLDSVQSQDDPVVQSANDLSQTQALSYLKQILSPTVPPTVQHQEPLTKDDALQLYQKRFPMTRMDLQQTDAQLDSQIMELGDSKFEHVQNPGPERSLTEAVGNKNMDKSLTKFDGLNNVKFESSIEQSGVNDSVLNNFKKLDSFGRWMSTHLSSNNENFLLDPGSPHTPVLEDHGVSEAGNRKSVEMETETGLHTQVIREQSYSIIDFSPNFGYSFEETKVLVTGMFLGEYNSRVSDIRWCCMFGEVEVPAEVVGGGALRCKAPAQATGRVSFYITCGDRQPHSEICEFEYRSALRGYSKPDHFERSHRIENEMLLKIRLTCMLLEVADAPKSDNEGDLQKQSGHGDCFDIGYSRDEWLDLEHLAMSPGNSQALDFHEQLLQMLLKCHMQRWVLCRGEDEVKGPAVLNREGQGVLHMTAALGYHWAIAPLVAAGLPINFRDIHGWTALHWAAWYGQEEAILHLLKAGADPAAVTDPTVTITTGQTAADLAASNGYVGISGFLAESSLTSRLSAMTFFEDPEDIKLSHIAGHSAVAKLDQESLKRSVVGDEDQLSLEASIDAVHNAAKSRALIQAAFRQHSFRKREKDALLASMPSAEYNLTADELQAWMTANAAKKIQKAYHGHHGRQQSAATHIQHKYRGWKVRREFLRFRQQVVMLQAHVRGHIVRKRFKKLLWSVSVVEKAVLRWLRRRHGLRGFRNEFILPDRDDDEFLREGRKKTEVALDKDVTRVVGMVPSRKGRAQYHRLREKSLQSHQTGSSELDVCQPMQSSEPEVQQQMQSSQARSPEDILEIDDPFTSFTASEYQGQSFQLPPLHDFLDSTDDTLMTFTD</sequence>
<keyword evidence="4" id="KW-0010">Activator</keyword>
<dbReference type="SMART" id="SM00248">
    <property type="entry name" value="ANK"/>
    <property type="match status" value="2"/>
</dbReference>
<dbReference type="InterPro" id="IPR002110">
    <property type="entry name" value="Ankyrin_rpt"/>
</dbReference>
<evidence type="ECO:0000313" key="11">
    <source>
        <dbReference type="Proteomes" id="UP001497512"/>
    </source>
</evidence>
<evidence type="ECO:0000256" key="4">
    <source>
        <dbReference type="ARBA" id="ARBA00023159"/>
    </source>
</evidence>
<dbReference type="SUPFAM" id="SSF52540">
    <property type="entry name" value="P-loop containing nucleoside triphosphate hydrolases"/>
    <property type="match status" value="1"/>
</dbReference>
<evidence type="ECO:0000256" key="1">
    <source>
        <dbReference type="ARBA" id="ARBA00004123"/>
    </source>
</evidence>
<comment type="similarity">
    <text evidence="2">Belongs to the CAMTA family.</text>
</comment>
<feature type="compositionally biased region" description="Polar residues" evidence="8">
    <location>
        <begin position="1146"/>
        <end position="1164"/>
    </location>
</feature>
<dbReference type="PROSITE" id="PS50297">
    <property type="entry name" value="ANK_REP_REGION"/>
    <property type="match status" value="1"/>
</dbReference>
<evidence type="ECO:0000259" key="9">
    <source>
        <dbReference type="PROSITE" id="PS51437"/>
    </source>
</evidence>
<dbReference type="InterPro" id="IPR013783">
    <property type="entry name" value="Ig-like_fold"/>
</dbReference>
<dbReference type="PROSITE" id="PS50088">
    <property type="entry name" value="ANK_REPEAT"/>
    <property type="match status" value="1"/>
</dbReference>
<evidence type="ECO:0000256" key="3">
    <source>
        <dbReference type="ARBA" id="ARBA00023043"/>
    </source>
</evidence>
<dbReference type="InterPro" id="IPR000048">
    <property type="entry name" value="IQ_motif_EF-hand-BS"/>
</dbReference>
<evidence type="ECO:0000313" key="10">
    <source>
        <dbReference type="EMBL" id="CAK9207709.1"/>
    </source>
</evidence>
<dbReference type="Gene3D" id="1.25.40.20">
    <property type="entry name" value="Ankyrin repeat-containing domain"/>
    <property type="match status" value="1"/>
</dbReference>
<dbReference type="InterPro" id="IPR014756">
    <property type="entry name" value="Ig_E-set"/>
</dbReference>
<comment type="subcellular location">
    <subcellularLocation>
        <location evidence="1">Nucleus</location>
    </subcellularLocation>
</comment>
<dbReference type="PROSITE" id="PS50096">
    <property type="entry name" value="IQ"/>
    <property type="match status" value="2"/>
</dbReference>
<feature type="compositionally biased region" description="Basic residues" evidence="8">
    <location>
        <begin position="1118"/>
        <end position="1127"/>
    </location>
</feature>
<feature type="region of interest" description="Disordered" evidence="8">
    <location>
        <begin position="329"/>
        <end position="358"/>
    </location>
</feature>
<accession>A0ABP0U1C1</accession>
<keyword evidence="3 7" id="KW-0040">ANK repeat</keyword>
<dbReference type="PANTHER" id="PTHR23335:SF1">
    <property type="entry name" value="CALMODULIN-BINDING TRANSCRIPTION ACTIVATOR, ISOFORM F"/>
    <property type="match status" value="1"/>
</dbReference>
<evidence type="ECO:0000256" key="6">
    <source>
        <dbReference type="ARBA" id="ARBA00023242"/>
    </source>
</evidence>
<dbReference type="InterPro" id="IPR036770">
    <property type="entry name" value="Ankyrin_rpt-contain_sf"/>
</dbReference>
<dbReference type="PROSITE" id="PS51437">
    <property type="entry name" value="CG_1"/>
    <property type="match status" value="1"/>
</dbReference>
<dbReference type="PANTHER" id="PTHR23335">
    <property type="entry name" value="CALMODULIN-BINDING TRANSCRIPTION ACTIVATOR CAMTA"/>
    <property type="match status" value="1"/>
</dbReference>
<protein>
    <recommendedName>
        <fullName evidence="9">CG-1 domain-containing protein</fullName>
    </recommendedName>
</protein>
<feature type="region of interest" description="Disordered" evidence="8">
    <location>
        <begin position="1118"/>
        <end position="1168"/>
    </location>
</feature>
<feature type="repeat" description="ANK" evidence="7">
    <location>
        <begin position="822"/>
        <end position="854"/>
    </location>
</feature>
<dbReference type="CDD" id="cd00102">
    <property type="entry name" value="IPT"/>
    <property type="match status" value="1"/>
</dbReference>
<dbReference type="Proteomes" id="UP001497512">
    <property type="component" value="Chromosome 16"/>
</dbReference>
<dbReference type="Gene3D" id="2.60.40.10">
    <property type="entry name" value="Immunoglobulins"/>
    <property type="match status" value="1"/>
</dbReference>
<organism evidence="10 11">
    <name type="scientific">Sphagnum troendelagicum</name>
    <dbReference type="NCBI Taxonomy" id="128251"/>
    <lineage>
        <taxon>Eukaryota</taxon>
        <taxon>Viridiplantae</taxon>
        <taxon>Streptophyta</taxon>
        <taxon>Embryophyta</taxon>
        <taxon>Bryophyta</taxon>
        <taxon>Sphagnophytina</taxon>
        <taxon>Sphagnopsida</taxon>
        <taxon>Sphagnales</taxon>
        <taxon>Sphagnaceae</taxon>
        <taxon>Sphagnum</taxon>
    </lineage>
</organism>
<dbReference type="SUPFAM" id="SSF81296">
    <property type="entry name" value="E set domains"/>
    <property type="match status" value="1"/>
</dbReference>
<proteinExistence type="inferred from homology"/>
<keyword evidence="5" id="KW-0804">Transcription</keyword>
<name>A0ABP0U1C1_9BRYO</name>
<evidence type="ECO:0000256" key="2">
    <source>
        <dbReference type="ARBA" id="ARBA00008267"/>
    </source>
</evidence>